<feature type="region of interest" description="Disordered" evidence="1">
    <location>
        <begin position="28"/>
        <end position="71"/>
    </location>
</feature>
<reference evidence="2 3" key="1">
    <citation type="journal article" date="2017" name="PLoS Biol.">
        <title>The sea cucumber genome provides insights into morphological evolution and visceral regeneration.</title>
        <authorList>
            <person name="Zhang X."/>
            <person name="Sun L."/>
            <person name="Yuan J."/>
            <person name="Sun Y."/>
            <person name="Gao Y."/>
            <person name="Zhang L."/>
            <person name="Li S."/>
            <person name="Dai H."/>
            <person name="Hamel J.F."/>
            <person name="Liu C."/>
            <person name="Yu Y."/>
            <person name="Liu S."/>
            <person name="Lin W."/>
            <person name="Guo K."/>
            <person name="Jin S."/>
            <person name="Xu P."/>
            <person name="Storey K.B."/>
            <person name="Huan P."/>
            <person name="Zhang T."/>
            <person name="Zhou Y."/>
            <person name="Zhang J."/>
            <person name="Lin C."/>
            <person name="Li X."/>
            <person name="Xing L."/>
            <person name="Huo D."/>
            <person name="Sun M."/>
            <person name="Wang L."/>
            <person name="Mercier A."/>
            <person name="Li F."/>
            <person name="Yang H."/>
            <person name="Xiang J."/>
        </authorList>
    </citation>
    <scope>NUCLEOTIDE SEQUENCE [LARGE SCALE GENOMIC DNA]</scope>
    <source>
        <strain evidence="2">Shaxun</strain>
        <tissue evidence="2">Muscle</tissue>
    </source>
</reference>
<dbReference type="Proteomes" id="UP000230750">
    <property type="component" value="Unassembled WGS sequence"/>
</dbReference>
<feature type="compositionally biased region" description="Low complexity" evidence="1">
    <location>
        <begin position="59"/>
        <end position="71"/>
    </location>
</feature>
<gene>
    <name evidence="2" type="ORF">BSL78_18913</name>
</gene>
<organism evidence="2 3">
    <name type="scientific">Stichopus japonicus</name>
    <name type="common">Sea cucumber</name>
    <dbReference type="NCBI Taxonomy" id="307972"/>
    <lineage>
        <taxon>Eukaryota</taxon>
        <taxon>Metazoa</taxon>
        <taxon>Echinodermata</taxon>
        <taxon>Eleutherozoa</taxon>
        <taxon>Echinozoa</taxon>
        <taxon>Holothuroidea</taxon>
        <taxon>Aspidochirotacea</taxon>
        <taxon>Aspidochirotida</taxon>
        <taxon>Stichopodidae</taxon>
        <taxon>Apostichopus</taxon>
    </lineage>
</organism>
<protein>
    <submittedName>
        <fullName evidence="2">Uncharacterized protein</fullName>
    </submittedName>
</protein>
<evidence type="ECO:0000256" key="1">
    <source>
        <dbReference type="SAM" id="MobiDB-lite"/>
    </source>
</evidence>
<dbReference type="EMBL" id="MRZV01000788">
    <property type="protein sequence ID" value="PIK44231.1"/>
    <property type="molecule type" value="Genomic_DNA"/>
</dbReference>
<feature type="compositionally biased region" description="Polar residues" evidence="1">
    <location>
        <begin position="46"/>
        <end position="57"/>
    </location>
</feature>
<evidence type="ECO:0000313" key="2">
    <source>
        <dbReference type="EMBL" id="PIK44231.1"/>
    </source>
</evidence>
<sequence length="183" mass="20924">MSLISCPFLFLAERIYDIVMACVRRDRTNTPRQIPPDDYPPDNNPRTITTRTDTPGQKPSRTTTPRTTSTRTYTRTITPRTKKHNPDNNLVGRIPLDNYPRINTPDEYSPGHMPLTIVDGCSNGYARLFSRLTVPRIQRTYLSYLTGTHLQYTPGWRGPVEIKVPCSRTYDIMVRAGIEPTIL</sequence>
<accession>A0A2G8K897</accession>
<proteinExistence type="predicted"/>
<dbReference type="AlphaFoldDB" id="A0A2G8K897"/>
<name>A0A2G8K897_STIJA</name>
<keyword evidence="3" id="KW-1185">Reference proteome</keyword>
<comment type="caution">
    <text evidence="2">The sequence shown here is derived from an EMBL/GenBank/DDBJ whole genome shotgun (WGS) entry which is preliminary data.</text>
</comment>
<feature type="region of interest" description="Disordered" evidence="1">
    <location>
        <begin position="79"/>
        <end position="98"/>
    </location>
</feature>
<evidence type="ECO:0000313" key="3">
    <source>
        <dbReference type="Proteomes" id="UP000230750"/>
    </source>
</evidence>